<evidence type="ECO:0000256" key="2">
    <source>
        <dbReference type="SAM" id="SignalP"/>
    </source>
</evidence>
<dbReference type="STRING" id="1656094.BFC18_18595"/>
<dbReference type="AlphaFoldDB" id="A0A1E7Z7A6"/>
<feature type="domain" description="DUF5666" evidence="3">
    <location>
        <begin position="330"/>
        <end position="380"/>
    </location>
</feature>
<dbReference type="Proteomes" id="UP000175691">
    <property type="component" value="Unassembled WGS sequence"/>
</dbReference>
<evidence type="ECO:0000259" key="3">
    <source>
        <dbReference type="Pfam" id="PF18914"/>
    </source>
</evidence>
<dbReference type="OrthoDB" id="5622949at2"/>
<feature type="chain" id="PRO_5009209439" description="DUF5666 domain-containing protein" evidence="2">
    <location>
        <begin position="26"/>
        <end position="435"/>
    </location>
</feature>
<protein>
    <recommendedName>
        <fullName evidence="3">DUF5666 domain-containing protein</fullName>
    </recommendedName>
</protein>
<evidence type="ECO:0000256" key="1">
    <source>
        <dbReference type="SAM" id="MobiDB-lite"/>
    </source>
</evidence>
<feature type="domain" description="DUF5666" evidence="3">
    <location>
        <begin position="173"/>
        <end position="228"/>
    </location>
</feature>
<dbReference type="InterPro" id="IPR043724">
    <property type="entry name" value="DUF5666"/>
</dbReference>
<feature type="signal peptide" evidence="2">
    <location>
        <begin position="1"/>
        <end position="25"/>
    </location>
</feature>
<sequence length="435" mass="46057">MQFRKTLIMAALASTLMACGSSSDSSDSNQTPNTDNSNSGSDQTLTSIPDTVIGKIASATTNSISVNSYEVSTASVETTYQGEVIDASVLIEGMPVTVFSTDDVVTEIAIDPDVAGEVTAISTDSITVAGETYTYSGNDVAVGDYVFLVLENSSVVALTDTGAGMVPLWTEIEGFIASLDSTEQQLVVNGVTVDYSTARIEDGEIAINSYVEIVGTYADGVLVATEIEIERDSNTGEVETGGVITWVNETYTAFELSNLYTFEILSSTRIEDGVAADLQVGGYAEATTVDGVLTELDLEGTGTNSSTPEEGVSGSTIPANFSVSGVMDYSNNLLTFNGYTFVIDSNTRFDDYLTLETLAGASLELEGVVRNGSYVVREVELMDNDAELDIEGQVTDGTLWGYTITDASLSAYEGLWIDVECYFDGNTISNCALDD</sequence>
<reference evidence="4 5" key="1">
    <citation type="submission" date="2016-08" db="EMBL/GenBank/DDBJ databases">
        <authorList>
            <person name="Seilhamer J.J."/>
        </authorList>
    </citation>
    <scope>NUCLEOTIDE SEQUENCE [LARGE SCALE GENOMIC DNA]</scope>
    <source>
        <strain evidence="4 5">KCTC 42603</strain>
    </source>
</reference>
<dbReference type="RefSeq" id="WP_070126864.1">
    <property type="nucleotide sequence ID" value="NZ_MDHN01000040.1"/>
</dbReference>
<keyword evidence="2" id="KW-0732">Signal</keyword>
<dbReference type="PROSITE" id="PS51257">
    <property type="entry name" value="PROKAR_LIPOPROTEIN"/>
    <property type="match status" value="1"/>
</dbReference>
<proteinExistence type="predicted"/>
<feature type="region of interest" description="Disordered" evidence="1">
    <location>
        <begin position="21"/>
        <end position="46"/>
    </location>
</feature>
<organism evidence="4 5">
    <name type="scientific">Alteromonas confluentis</name>
    <dbReference type="NCBI Taxonomy" id="1656094"/>
    <lineage>
        <taxon>Bacteria</taxon>
        <taxon>Pseudomonadati</taxon>
        <taxon>Pseudomonadota</taxon>
        <taxon>Gammaproteobacteria</taxon>
        <taxon>Alteromonadales</taxon>
        <taxon>Alteromonadaceae</taxon>
        <taxon>Alteromonas/Salinimonas group</taxon>
        <taxon>Alteromonas</taxon>
    </lineage>
</organism>
<dbReference type="Pfam" id="PF18914">
    <property type="entry name" value="DUF5666"/>
    <property type="match status" value="3"/>
</dbReference>
<keyword evidence="5" id="KW-1185">Reference proteome</keyword>
<feature type="domain" description="DUF5666" evidence="3">
    <location>
        <begin position="242"/>
        <end position="285"/>
    </location>
</feature>
<gene>
    <name evidence="4" type="ORF">BFC18_18595</name>
</gene>
<accession>A0A1E7Z7A6</accession>
<comment type="caution">
    <text evidence="4">The sequence shown here is derived from an EMBL/GenBank/DDBJ whole genome shotgun (WGS) entry which is preliminary data.</text>
</comment>
<evidence type="ECO:0000313" key="4">
    <source>
        <dbReference type="EMBL" id="OFC69418.1"/>
    </source>
</evidence>
<dbReference type="EMBL" id="MDHN01000040">
    <property type="protein sequence ID" value="OFC69418.1"/>
    <property type="molecule type" value="Genomic_DNA"/>
</dbReference>
<name>A0A1E7Z7A6_9ALTE</name>
<feature type="compositionally biased region" description="Low complexity" evidence="1">
    <location>
        <begin position="21"/>
        <end position="39"/>
    </location>
</feature>
<evidence type="ECO:0000313" key="5">
    <source>
        <dbReference type="Proteomes" id="UP000175691"/>
    </source>
</evidence>